<name>X0YVK5_9ZZZZ</name>
<protein>
    <submittedName>
        <fullName evidence="2">Uncharacterized protein</fullName>
    </submittedName>
</protein>
<proteinExistence type="predicted"/>
<organism evidence="2">
    <name type="scientific">marine sediment metagenome</name>
    <dbReference type="NCBI Taxonomy" id="412755"/>
    <lineage>
        <taxon>unclassified sequences</taxon>
        <taxon>metagenomes</taxon>
        <taxon>ecological metagenomes</taxon>
    </lineage>
</organism>
<feature type="transmembrane region" description="Helical" evidence="1">
    <location>
        <begin position="47"/>
        <end position="69"/>
    </location>
</feature>
<evidence type="ECO:0000313" key="2">
    <source>
        <dbReference type="EMBL" id="GAG40641.1"/>
    </source>
</evidence>
<keyword evidence="1" id="KW-1133">Transmembrane helix</keyword>
<keyword evidence="1" id="KW-0812">Transmembrane</keyword>
<keyword evidence="1" id="KW-0472">Membrane</keyword>
<evidence type="ECO:0000256" key="1">
    <source>
        <dbReference type="SAM" id="Phobius"/>
    </source>
</evidence>
<accession>X0YVK5</accession>
<feature type="non-terminal residue" evidence="2">
    <location>
        <position position="117"/>
    </location>
</feature>
<gene>
    <name evidence="2" type="ORF">S01H1_62321</name>
</gene>
<dbReference type="AlphaFoldDB" id="X0YVK5"/>
<sequence>MPKTRKSVIAAIKIALLLVVLWFVGTALVDAIRTVNWQRLRFSPAWIVLGVGLTACGYAAGAMACHQVYNGLNCALNFRQSYALFNIPMLGAFIPGRVFSLAGHTAIAKAFGVPLRV</sequence>
<reference evidence="2" key="1">
    <citation type="journal article" date="2014" name="Front. Microbiol.">
        <title>High frequency of phylogenetically diverse reductive dehalogenase-homologous genes in deep subseafloor sedimentary metagenomes.</title>
        <authorList>
            <person name="Kawai M."/>
            <person name="Futagami T."/>
            <person name="Toyoda A."/>
            <person name="Takaki Y."/>
            <person name="Nishi S."/>
            <person name="Hori S."/>
            <person name="Arai W."/>
            <person name="Tsubouchi T."/>
            <person name="Morono Y."/>
            <person name="Uchiyama I."/>
            <person name="Ito T."/>
            <person name="Fujiyama A."/>
            <person name="Inagaki F."/>
            <person name="Takami H."/>
        </authorList>
    </citation>
    <scope>NUCLEOTIDE SEQUENCE</scope>
    <source>
        <strain evidence="2">Expedition CK06-06</strain>
    </source>
</reference>
<dbReference type="EMBL" id="BARS01040929">
    <property type="protein sequence ID" value="GAG40641.1"/>
    <property type="molecule type" value="Genomic_DNA"/>
</dbReference>
<comment type="caution">
    <text evidence="2">The sequence shown here is derived from an EMBL/GenBank/DDBJ whole genome shotgun (WGS) entry which is preliminary data.</text>
</comment>